<evidence type="ECO:0000313" key="3">
    <source>
        <dbReference type="Proteomes" id="UP000037939"/>
    </source>
</evidence>
<gene>
    <name evidence="2" type="ORF">WG78_08565</name>
</gene>
<dbReference type="AlphaFoldDB" id="A0A0N0GPC8"/>
<dbReference type="Proteomes" id="UP000037939">
    <property type="component" value="Unassembled WGS sequence"/>
</dbReference>
<reference evidence="2 3" key="1">
    <citation type="submission" date="2015-07" db="EMBL/GenBank/DDBJ databases">
        <title>Draft genome sequence of the Amantichitinum ursilacus IGB-41, a new chitin-degrading bacterium.</title>
        <authorList>
            <person name="Kirstahler P."/>
            <person name="Guenther M."/>
            <person name="Grumaz C."/>
            <person name="Rupp S."/>
            <person name="Zibek S."/>
            <person name="Sohn K."/>
        </authorList>
    </citation>
    <scope>NUCLEOTIDE SEQUENCE [LARGE SCALE GENOMIC DNA]</scope>
    <source>
        <strain evidence="2 3">IGB-41</strain>
    </source>
</reference>
<evidence type="ECO:0008006" key="4">
    <source>
        <dbReference type="Google" id="ProtNLM"/>
    </source>
</evidence>
<evidence type="ECO:0000313" key="2">
    <source>
        <dbReference type="EMBL" id="KPC53560.1"/>
    </source>
</evidence>
<keyword evidence="1" id="KW-0732">Signal</keyword>
<dbReference type="EMBL" id="LAQT01000006">
    <property type="protein sequence ID" value="KPC53560.1"/>
    <property type="molecule type" value="Genomic_DNA"/>
</dbReference>
<dbReference type="STRING" id="857265.WG78_08565"/>
<sequence length="98" mass="10101">MHRLIAVLALTTLTAPVWAAPATLGGGTIHFVGRIVEDACVASPATDGSAQAQLSGCKAEVAARTRISVQPVVKPVVQQVTTTPTADHKAAIVTIEYL</sequence>
<protein>
    <recommendedName>
        <fullName evidence="4">Type 1 fimbrial protein</fullName>
    </recommendedName>
</protein>
<dbReference type="RefSeq" id="WP_152969126.1">
    <property type="nucleotide sequence ID" value="NZ_LAQT01000006.1"/>
</dbReference>
<organism evidence="2 3">
    <name type="scientific">Amantichitinum ursilacus</name>
    <dbReference type="NCBI Taxonomy" id="857265"/>
    <lineage>
        <taxon>Bacteria</taxon>
        <taxon>Pseudomonadati</taxon>
        <taxon>Pseudomonadota</taxon>
        <taxon>Betaproteobacteria</taxon>
        <taxon>Neisseriales</taxon>
        <taxon>Chitinibacteraceae</taxon>
        <taxon>Amantichitinum</taxon>
    </lineage>
</organism>
<name>A0A0N0GPC8_9NEIS</name>
<proteinExistence type="predicted"/>
<accession>A0A0N0GPC8</accession>
<evidence type="ECO:0000256" key="1">
    <source>
        <dbReference type="SAM" id="SignalP"/>
    </source>
</evidence>
<feature type="chain" id="PRO_5005849725" description="Type 1 fimbrial protein" evidence="1">
    <location>
        <begin position="20"/>
        <end position="98"/>
    </location>
</feature>
<keyword evidence="3" id="KW-1185">Reference proteome</keyword>
<feature type="signal peptide" evidence="1">
    <location>
        <begin position="1"/>
        <end position="19"/>
    </location>
</feature>
<comment type="caution">
    <text evidence="2">The sequence shown here is derived from an EMBL/GenBank/DDBJ whole genome shotgun (WGS) entry which is preliminary data.</text>
</comment>